<feature type="region of interest" description="Disordered" evidence="5">
    <location>
        <begin position="1"/>
        <end position="34"/>
    </location>
</feature>
<dbReference type="GO" id="GO:0006915">
    <property type="term" value="P:apoptotic process"/>
    <property type="evidence" value="ECO:0007669"/>
    <property type="project" value="UniProtKB-KW"/>
</dbReference>
<dbReference type="PANTHER" id="PTHR10131">
    <property type="entry name" value="TNF RECEPTOR ASSOCIATED FACTOR"/>
    <property type="match status" value="1"/>
</dbReference>
<keyword evidence="1" id="KW-1017">Isopeptide bond</keyword>
<keyword evidence="2" id="KW-0053">Apoptosis</keyword>
<evidence type="ECO:0000256" key="2">
    <source>
        <dbReference type="ARBA" id="ARBA00022703"/>
    </source>
</evidence>
<dbReference type="EMBL" id="JAIZAY010000007">
    <property type="protein sequence ID" value="KAJ8038390.1"/>
    <property type="molecule type" value="Genomic_DNA"/>
</dbReference>
<keyword evidence="3" id="KW-0832">Ubl conjugation</keyword>
<keyword evidence="8" id="KW-1185">Reference proteome</keyword>
<proteinExistence type="predicted"/>
<dbReference type="FunFam" id="2.60.210.10:FF:000001">
    <property type="entry name" value="TNF receptor-associated factor"/>
    <property type="match status" value="1"/>
</dbReference>
<dbReference type="Proteomes" id="UP001152320">
    <property type="component" value="Chromosome 7"/>
</dbReference>
<name>A0A9Q1C574_HOLLE</name>
<dbReference type="InterPro" id="IPR049342">
    <property type="entry name" value="TRAF1-6_MATH_dom"/>
</dbReference>
<accession>A0A9Q1C574</accession>
<keyword evidence="7" id="KW-0675">Receptor</keyword>
<dbReference type="SMART" id="SM00061">
    <property type="entry name" value="MATH"/>
    <property type="match status" value="1"/>
</dbReference>
<organism evidence="7 8">
    <name type="scientific">Holothuria leucospilota</name>
    <name type="common">Black long sea cucumber</name>
    <name type="synonym">Mertensiothuria leucospilota</name>
    <dbReference type="NCBI Taxonomy" id="206669"/>
    <lineage>
        <taxon>Eukaryota</taxon>
        <taxon>Metazoa</taxon>
        <taxon>Echinodermata</taxon>
        <taxon>Eleutherozoa</taxon>
        <taxon>Echinozoa</taxon>
        <taxon>Holothuroidea</taxon>
        <taxon>Aspidochirotacea</taxon>
        <taxon>Aspidochirotida</taxon>
        <taxon>Holothuriidae</taxon>
        <taxon>Holothuria</taxon>
    </lineage>
</organism>
<dbReference type="PROSITE" id="PS50144">
    <property type="entry name" value="MATH"/>
    <property type="match status" value="1"/>
</dbReference>
<feature type="domain" description="MATH" evidence="6">
    <location>
        <begin position="150"/>
        <end position="296"/>
    </location>
</feature>
<dbReference type="AlphaFoldDB" id="A0A9Q1C574"/>
<comment type="caution">
    <text evidence="7">The sequence shown here is derived from an EMBL/GenBank/DDBJ whole genome shotgun (WGS) entry which is preliminary data.</text>
</comment>
<evidence type="ECO:0000256" key="4">
    <source>
        <dbReference type="ARBA" id="ARBA00023054"/>
    </source>
</evidence>
<gene>
    <name evidence="7" type="ORF">HOLleu_15810</name>
</gene>
<evidence type="ECO:0000313" key="8">
    <source>
        <dbReference type="Proteomes" id="UP001152320"/>
    </source>
</evidence>
<feature type="compositionally biased region" description="Polar residues" evidence="5">
    <location>
        <begin position="1"/>
        <end position="12"/>
    </location>
</feature>
<dbReference type="GO" id="GO:0043122">
    <property type="term" value="P:regulation of canonical NF-kappaB signal transduction"/>
    <property type="evidence" value="ECO:0007669"/>
    <property type="project" value="TreeGrafter"/>
</dbReference>
<sequence>MCSNCHHSQESGNVHGATNYPTVPSTSSREKGKYKVTENRFGDDLARDVEGLALEGRDMDAGVADQLKRAIAASSEKTKILQYGVRLVDEKAESNAKKCKEQETVFKDLAKIVEKQEKTILGLQNTIAMQNVEIAQLSMKVNELSVTSFNGTLIWKITNYREKKRNAINHSPASFYSDCFYTSHYGYKMCGRVYLNGDGIGKGTHLSIFFAIKKGEYDSFLKWPFKQRVCFRLLNQSGGSHVEDAFRPDPTSSSFSRPETEMNIASGCPLFVSHEIIENPLKGFLKNDTICLQIQVNTSDL</sequence>
<evidence type="ECO:0000256" key="3">
    <source>
        <dbReference type="ARBA" id="ARBA00022843"/>
    </source>
</evidence>
<evidence type="ECO:0000256" key="5">
    <source>
        <dbReference type="SAM" id="MobiDB-lite"/>
    </source>
</evidence>
<dbReference type="InterPro" id="IPR008974">
    <property type="entry name" value="TRAF-like"/>
</dbReference>
<dbReference type="SUPFAM" id="SSF49599">
    <property type="entry name" value="TRAF domain-like"/>
    <property type="match status" value="1"/>
</dbReference>
<protein>
    <submittedName>
        <fullName evidence="7">TNF receptor-associated factor 3</fullName>
    </submittedName>
</protein>
<evidence type="ECO:0000313" key="7">
    <source>
        <dbReference type="EMBL" id="KAJ8038390.1"/>
    </source>
</evidence>
<evidence type="ECO:0000259" key="6">
    <source>
        <dbReference type="PROSITE" id="PS50144"/>
    </source>
</evidence>
<dbReference type="Pfam" id="PF21355">
    <property type="entry name" value="TRAF-mep_MATH"/>
    <property type="match status" value="1"/>
</dbReference>
<reference evidence="7" key="1">
    <citation type="submission" date="2021-10" db="EMBL/GenBank/DDBJ databases">
        <title>Tropical sea cucumber genome reveals ecological adaptation and Cuvierian tubules defense mechanism.</title>
        <authorList>
            <person name="Chen T."/>
        </authorList>
    </citation>
    <scope>NUCLEOTIDE SEQUENCE</scope>
    <source>
        <strain evidence="7">Nanhai2018</strain>
        <tissue evidence="7">Muscle</tissue>
    </source>
</reference>
<dbReference type="GO" id="GO:0009898">
    <property type="term" value="C:cytoplasmic side of plasma membrane"/>
    <property type="evidence" value="ECO:0007669"/>
    <property type="project" value="TreeGrafter"/>
</dbReference>
<dbReference type="PANTHER" id="PTHR10131:SF138">
    <property type="entry name" value="RE66324P"/>
    <property type="match status" value="1"/>
</dbReference>
<keyword evidence="4" id="KW-0175">Coiled coil</keyword>
<dbReference type="Gene3D" id="2.60.210.10">
    <property type="entry name" value="Apoptosis, Tumor Necrosis Factor Receptor Associated Protein 2, Chain A"/>
    <property type="match status" value="1"/>
</dbReference>
<dbReference type="OrthoDB" id="6499288at2759"/>
<evidence type="ECO:0000256" key="1">
    <source>
        <dbReference type="ARBA" id="ARBA00022499"/>
    </source>
</evidence>
<dbReference type="InterPro" id="IPR002083">
    <property type="entry name" value="MATH/TRAF_dom"/>
</dbReference>
<dbReference type="GO" id="GO:0005164">
    <property type="term" value="F:tumor necrosis factor receptor binding"/>
    <property type="evidence" value="ECO:0007669"/>
    <property type="project" value="TreeGrafter"/>
</dbReference>